<keyword evidence="2" id="KW-1185">Reference proteome</keyword>
<proteinExistence type="predicted"/>
<evidence type="ECO:0008006" key="3">
    <source>
        <dbReference type="Google" id="ProtNLM"/>
    </source>
</evidence>
<sequence>MSLTTQLDFDTLSAICSMLGTRSLLSLAITTRSVHDIIVPRFLYARVRIGSESSARLFYRRLLLGGPTVECIVRHFEFSTDKLPSLEVADMLVEMLERMNQLRSVKLTLYWDLLPRTPRIYKALVSQAGLRDLTLEYPSDCTFPSPDLPSFGDLRDINSLCSFHIISDANANDVVISAESDFGVILLNSQDTLELTLPHCIQWDFRPSVPAVSIDEGPIWPHVRGFSLGSLESHRGLDLK</sequence>
<organism evidence="1 2">
    <name type="scientific">Botryobasidium botryosum (strain FD-172 SS1)</name>
    <dbReference type="NCBI Taxonomy" id="930990"/>
    <lineage>
        <taxon>Eukaryota</taxon>
        <taxon>Fungi</taxon>
        <taxon>Dikarya</taxon>
        <taxon>Basidiomycota</taxon>
        <taxon>Agaricomycotina</taxon>
        <taxon>Agaricomycetes</taxon>
        <taxon>Cantharellales</taxon>
        <taxon>Botryobasidiaceae</taxon>
        <taxon>Botryobasidium</taxon>
    </lineage>
</organism>
<name>A0A067M9K8_BOTB1</name>
<gene>
    <name evidence="1" type="ORF">BOTBODRAFT_419179</name>
</gene>
<dbReference type="HOGENOM" id="CLU_1156215_0_0_1"/>
<protein>
    <recommendedName>
        <fullName evidence="3">F-box domain-containing protein</fullName>
    </recommendedName>
</protein>
<dbReference type="InParanoid" id="A0A067M9K8"/>
<dbReference type="AlphaFoldDB" id="A0A067M9K8"/>
<evidence type="ECO:0000313" key="2">
    <source>
        <dbReference type="Proteomes" id="UP000027195"/>
    </source>
</evidence>
<dbReference type="EMBL" id="KL198051">
    <property type="protein sequence ID" value="KDQ12259.1"/>
    <property type="molecule type" value="Genomic_DNA"/>
</dbReference>
<dbReference type="Proteomes" id="UP000027195">
    <property type="component" value="Unassembled WGS sequence"/>
</dbReference>
<accession>A0A067M9K8</accession>
<reference evidence="2" key="1">
    <citation type="journal article" date="2014" name="Proc. Natl. Acad. Sci. U.S.A.">
        <title>Extensive sampling of basidiomycete genomes demonstrates inadequacy of the white-rot/brown-rot paradigm for wood decay fungi.</title>
        <authorList>
            <person name="Riley R."/>
            <person name="Salamov A.A."/>
            <person name="Brown D.W."/>
            <person name="Nagy L.G."/>
            <person name="Floudas D."/>
            <person name="Held B.W."/>
            <person name="Levasseur A."/>
            <person name="Lombard V."/>
            <person name="Morin E."/>
            <person name="Otillar R."/>
            <person name="Lindquist E.A."/>
            <person name="Sun H."/>
            <person name="LaButti K.M."/>
            <person name="Schmutz J."/>
            <person name="Jabbour D."/>
            <person name="Luo H."/>
            <person name="Baker S.E."/>
            <person name="Pisabarro A.G."/>
            <person name="Walton J.D."/>
            <person name="Blanchette R.A."/>
            <person name="Henrissat B."/>
            <person name="Martin F."/>
            <person name="Cullen D."/>
            <person name="Hibbett D.S."/>
            <person name="Grigoriev I.V."/>
        </authorList>
    </citation>
    <scope>NUCLEOTIDE SEQUENCE [LARGE SCALE GENOMIC DNA]</scope>
    <source>
        <strain evidence="2">FD-172 SS1</strain>
    </source>
</reference>
<evidence type="ECO:0000313" key="1">
    <source>
        <dbReference type="EMBL" id="KDQ12259.1"/>
    </source>
</evidence>